<dbReference type="Pfam" id="PF04672">
    <property type="entry name" value="Methyltransf_19"/>
    <property type="match status" value="1"/>
</dbReference>
<dbReference type="PIRSF" id="PIRSF017393">
    <property type="entry name" value="MTase_SAV2177"/>
    <property type="match status" value="1"/>
</dbReference>
<dbReference type="GO" id="GO:0008168">
    <property type="term" value="F:methyltransferase activity"/>
    <property type="evidence" value="ECO:0007669"/>
    <property type="project" value="UniProtKB-KW"/>
</dbReference>
<evidence type="ECO:0000313" key="3">
    <source>
        <dbReference type="Proteomes" id="UP000432015"/>
    </source>
</evidence>
<protein>
    <submittedName>
        <fullName evidence="2">SAM-dependent methyltransferase</fullName>
    </submittedName>
</protein>
<name>A0A7K1KTX3_9ACTN</name>
<dbReference type="Gene3D" id="3.40.50.150">
    <property type="entry name" value="Vaccinia Virus protein VP39"/>
    <property type="match status" value="1"/>
</dbReference>
<dbReference type="InterPro" id="IPR029063">
    <property type="entry name" value="SAM-dependent_MTases_sf"/>
</dbReference>
<gene>
    <name evidence="2" type="ORF">GNZ18_02035</name>
</gene>
<dbReference type="EMBL" id="WOFH01000001">
    <property type="protein sequence ID" value="MUN35386.1"/>
    <property type="molecule type" value="Genomic_DNA"/>
</dbReference>
<dbReference type="Proteomes" id="UP000432015">
    <property type="component" value="Unassembled WGS sequence"/>
</dbReference>
<comment type="caution">
    <text evidence="2">The sequence shown here is derived from an EMBL/GenBank/DDBJ whole genome shotgun (WGS) entry which is preliminary data.</text>
</comment>
<dbReference type="SUPFAM" id="SSF53335">
    <property type="entry name" value="S-adenosyl-L-methionine-dependent methyltransferases"/>
    <property type="match status" value="1"/>
</dbReference>
<keyword evidence="3" id="KW-1185">Reference proteome</keyword>
<feature type="region of interest" description="Disordered" evidence="1">
    <location>
        <begin position="1"/>
        <end position="21"/>
    </location>
</feature>
<dbReference type="AlphaFoldDB" id="A0A7K1KTX3"/>
<reference evidence="2 3" key="1">
    <citation type="submission" date="2019-11" db="EMBL/GenBank/DDBJ databases">
        <authorList>
            <person name="Cao P."/>
        </authorList>
    </citation>
    <scope>NUCLEOTIDE SEQUENCE [LARGE SCALE GENOMIC DNA]</scope>
    <source>
        <strain evidence="2 3">NEAU-AAG5</strain>
    </source>
</reference>
<proteinExistence type="predicted"/>
<keyword evidence="2" id="KW-0808">Transferase</keyword>
<sequence length="304" mass="33318">MSGTRHAHPWPNRMWPQPTRRVGGRGMNRHLWQTSDEPAYPNMDQASVARVYDWLLGGKDNYRPDRDFGRKILEENRHLKRLVRDNRAFLGRAVRYLTQEAGIRQFIDIGTGLPTQNNVHDIAQRYAPESRVAYVDNDPLVAVHARALLASTSPRLTLYIHADAHESVTILGKASAAGLDLSQPIALLFVAVLHFFEDADAVVAPFLDAAAPGSHLVISHGLSRPEMASVAAAYQDQLGVGTLRTTEQITALFGGWELVPPGVTPLPDWRPAVGEPATDRAAAELGLGGVARKPARVVEKGCVR</sequence>
<accession>A0A7K1KTX3</accession>
<dbReference type="GO" id="GO:0032259">
    <property type="term" value="P:methylation"/>
    <property type="evidence" value="ECO:0007669"/>
    <property type="project" value="UniProtKB-KW"/>
</dbReference>
<keyword evidence="2" id="KW-0489">Methyltransferase</keyword>
<evidence type="ECO:0000256" key="1">
    <source>
        <dbReference type="SAM" id="MobiDB-lite"/>
    </source>
</evidence>
<dbReference type="InterPro" id="IPR006764">
    <property type="entry name" value="SAM_dep_MeTrfase_SAV2177_type"/>
</dbReference>
<evidence type="ECO:0000313" key="2">
    <source>
        <dbReference type="EMBL" id="MUN35386.1"/>
    </source>
</evidence>
<organism evidence="2 3">
    <name type="scientific">Actinomadura litoris</name>
    <dbReference type="NCBI Taxonomy" id="2678616"/>
    <lineage>
        <taxon>Bacteria</taxon>
        <taxon>Bacillati</taxon>
        <taxon>Actinomycetota</taxon>
        <taxon>Actinomycetes</taxon>
        <taxon>Streptosporangiales</taxon>
        <taxon>Thermomonosporaceae</taxon>
        <taxon>Actinomadura</taxon>
    </lineage>
</organism>